<proteinExistence type="predicted"/>
<keyword evidence="9" id="KW-1185">Reference proteome</keyword>
<feature type="transmembrane region" description="Helical" evidence="6">
    <location>
        <begin position="325"/>
        <end position="346"/>
    </location>
</feature>
<feature type="transmembrane region" description="Helical" evidence="6">
    <location>
        <begin position="358"/>
        <end position="380"/>
    </location>
</feature>
<dbReference type="RefSeq" id="WP_229121140.1">
    <property type="nucleotide sequence ID" value="NZ_CP064791.1"/>
</dbReference>
<evidence type="ECO:0000256" key="6">
    <source>
        <dbReference type="SAM" id="Phobius"/>
    </source>
</evidence>
<feature type="transmembrane region" description="Helical" evidence="6">
    <location>
        <begin position="232"/>
        <end position="251"/>
    </location>
</feature>
<evidence type="ECO:0000313" key="8">
    <source>
        <dbReference type="EMBL" id="QSG15890.1"/>
    </source>
</evidence>
<keyword evidence="4 6" id="KW-1133">Transmembrane helix</keyword>
<keyword evidence="2" id="KW-1003">Cell membrane</keyword>
<name>A0A897NMY2_9EURY</name>
<feature type="domain" description="SSD" evidence="7">
    <location>
        <begin position="258"/>
        <end position="383"/>
    </location>
</feature>
<dbReference type="PANTHER" id="PTHR33406:SF13">
    <property type="entry name" value="MEMBRANE PROTEIN YDFJ"/>
    <property type="match status" value="1"/>
</dbReference>
<reference evidence="8 9" key="1">
    <citation type="submission" date="2020-11" db="EMBL/GenBank/DDBJ databases">
        <title>Carbohydrate-dependent, anaerobic sulfur respiration: A novel catabolism in halophilic archaea.</title>
        <authorList>
            <person name="Sorokin D.Y."/>
            <person name="Messina E."/>
            <person name="Smedile F."/>
            <person name="La Cono V."/>
            <person name="Hallsworth J.E."/>
            <person name="Yakimov M.M."/>
        </authorList>
    </citation>
    <scope>NUCLEOTIDE SEQUENCE [LARGE SCALE GENOMIC DNA]</scope>
    <source>
        <strain evidence="8 9">HSR-Est</strain>
    </source>
</reference>
<dbReference type="Pfam" id="PF03176">
    <property type="entry name" value="MMPL"/>
    <property type="match status" value="2"/>
</dbReference>
<evidence type="ECO:0000256" key="3">
    <source>
        <dbReference type="ARBA" id="ARBA00022692"/>
    </source>
</evidence>
<evidence type="ECO:0000256" key="5">
    <source>
        <dbReference type="ARBA" id="ARBA00023136"/>
    </source>
</evidence>
<feature type="transmembrane region" description="Helical" evidence="6">
    <location>
        <begin position="776"/>
        <end position="799"/>
    </location>
</feature>
<evidence type="ECO:0000259" key="7">
    <source>
        <dbReference type="PROSITE" id="PS50156"/>
    </source>
</evidence>
<feature type="transmembrane region" description="Helical" evidence="6">
    <location>
        <begin position="284"/>
        <end position="305"/>
    </location>
</feature>
<feature type="domain" description="SSD" evidence="7">
    <location>
        <begin position="640"/>
        <end position="801"/>
    </location>
</feature>
<sequence>MIDHERVLDALSHWIVDNPERIVVAFLLVTAVFAGGLSGVEIDSGTDRFFESVPEHDTQQYVDDQFGATFETGEDTTQLVVTDENVFSKRAVLRTLELQQDLQSDPSLRVRETTGLATGIAQVLDPFATTPEQRIQAVETASPAEIRDAARTLLDRRPGITQVLSEDRNLEEPRASATIVVVTHTVPEGDQATLESIQERMKGTAETADGDIRVFGAAIQQAGFDQAIFESLSLIVPAVVVFILLCLVLAYRDPIDLLLALVSLIFALVWTFGFMGYAGIRFNLMMIAVPVILLGVGIDFGIHAVNRYREERVDGAEPRESMLLANDQLLVAFFIVTVTTVIGFLANVTSKLEPVREFGLVVAVGLVFTFFVFGIFLPALKLATDRRRAALGIGQFSIAPFGGEDSRLGAALRSSAVVAKRHPFALLAVILLITGAAGASATNVESKFETEDFLPYADHPPQIEVIPEEIAPSEFEITDTSNYIKDTFETTNTEQVTVYVEGPMEQDNALEVVHRAGADPPPSFVREDGRAVSQGLISVIRTYANQDPEFAAMVERNDLTDNGVPDRNLDAIYAELLRSEYADQAEQYLTEDRRATKVVYQVESSSTQKEITADSRAFAADVHFDAEATGDTIVFRALTEALMSSAVVSFAVAFGLTAVFLVVVFGLLEGRWSLGLATMAPIVVAVVMLVGSMPVLGIAFNALTATILAITIGLGVAYSVHIVHRFIDEYDERGDVHGSLLTTLGGTGGGVTASMLTTSGSVACMTLAVNPILGQFGLLTAISTFYSYVTAIVVLPLALRAWARLFG</sequence>
<feature type="transmembrane region" description="Helical" evidence="6">
    <location>
        <begin position="646"/>
        <end position="668"/>
    </location>
</feature>
<feature type="transmembrane region" description="Helical" evidence="6">
    <location>
        <begin position="707"/>
        <end position="727"/>
    </location>
</feature>
<dbReference type="EMBL" id="CP064791">
    <property type="protein sequence ID" value="QSG15890.1"/>
    <property type="molecule type" value="Genomic_DNA"/>
</dbReference>
<feature type="transmembrane region" description="Helical" evidence="6">
    <location>
        <begin position="424"/>
        <end position="444"/>
    </location>
</feature>
<dbReference type="PROSITE" id="PS50156">
    <property type="entry name" value="SSD"/>
    <property type="match status" value="2"/>
</dbReference>
<dbReference type="Gene3D" id="1.20.1640.10">
    <property type="entry name" value="Multidrug efflux transporter AcrB transmembrane domain"/>
    <property type="match status" value="2"/>
</dbReference>
<dbReference type="GeneID" id="68859014"/>
<feature type="transmembrane region" description="Helical" evidence="6">
    <location>
        <begin position="257"/>
        <end position="277"/>
    </location>
</feature>
<keyword evidence="5 6" id="KW-0472">Membrane</keyword>
<accession>A0A897NMY2</accession>
<organism evidence="8 9">
    <name type="scientific">Halapricum desulfuricans</name>
    <dbReference type="NCBI Taxonomy" id="2841257"/>
    <lineage>
        <taxon>Archaea</taxon>
        <taxon>Methanobacteriati</taxon>
        <taxon>Methanobacteriota</taxon>
        <taxon>Stenosarchaea group</taxon>
        <taxon>Halobacteria</taxon>
        <taxon>Halobacteriales</taxon>
        <taxon>Haloarculaceae</taxon>
        <taxon>Halapricum</taxon>
    </lineage>
</organism>
<keyword evidence="3 6" id="KW-0812">Transmembrane</keyword>
<dbReference type="Proteomes" id="UP000663292">
    <property type="component" value="Chromosome"/>
</dbReference>
<evidence type="ECO:0000256" key="4">
    <source>
        <dbReference type="ARBA" id="ARBA00022989"/>
    </source>
</evidence>
<feature type="transmembrane region" description="Helical" evidence="6">
    <location>
        <begin position="747"/>
        <end position="769"/>
    </location>
</feature>
<evidence type="ECO:0000313" key="9">
    <source>
        <dbReference type="Proteomes" id="UP000663292"/>
    </source>
</evidence>
<gene>
    <name evidence="8" type="ORF">HSEST_2379</name>
</gene>
<dbReference type="InterPro" id="IPR004869">
    <property type="entry name" value="MMPL_dom"/>
</dbReference>
<feature type="transmembrane region" description="Helical" evidence="6">
    <location>
        <begin position="22"/>
        <end position="40"/>
    </location>
</feature>
<dbReference type="PANTHER" id="PTHR33406">
    <property type="entry name" value="MEMBRANE PROTEIN MJ1562-RELATED"/>
    <property type="match status" value="1"/>
</dbReference>
<evidence type="ECO:0000256" key="1">
    <source>
        <dbReference type="ARBA" id="ARBA00004651"/>
    </source>
</evidence>
<protein>
    <submittedName>
        <fullName evidence="8">Putative exporter of the RND superfamily</fullName>
    </submittedName>
</protein>
<evidence type="ECO:0000256" key="2">
    <source>
        <dbReference type="ARBA" id="ARBA00022475"/>
    </source>
</evidence>
<comment type="subcellular location">
    <subcellularLocation>
        <location evidence="1">Cell membrane</location>
        <topology evidence="1">Multi-pass membrane protein</topology>
    </subcellularLocation>
</comment>
<dbReference type="InterPro" id="IPR000731">
    <property type="entry name" value="SSD"/>
</dbReference>
<dbReference type="InterPro" id="IPR050545">
    <property type="entry name" value="Mycobact_MmpL"/>
</dbReference>
<feature type="transmembrane region" description="Helical" evidence="6">
    <location>
        <begin position="674"/>
        <end position="700"/>
    </location>
</feature>
<dbReference type="AlphaFoldDB" id="A0A897NMY2"/>
<dbReference type="SUPFAM" id="SSF82866">
    <property type="entry name" value="Multidrug efflux transporter AcrB transmembrane domain"/>
    <property type="match status" value="2"/>
</dbReference>
<dbReference type="GO" id="GO:0005886">
    <property type="term" value="C:plasma membrane"/>
    <property type="evidence" value="ECO:0007669"/>
    <property type="project" value="UniProtKB-SubCell"/>
</dbReference>